<protein>
    <submittedName>
        <fullName evidence="2">Uncharacterized protein</fullName>
    </submittedName>
</protein>
<name>W1NHU4_AMBTC</name>
<keyword evidence="3" id="KW-1185">Reference proteome</keyword>
<dbReference type="AlphaFoldDB" id="W1NHU4"/>
<organism evidence="2 3">
    <name type="scientific">Amborella trichopoda</name>
    <dbReference type="NCBI Taxonomy" id="13333"/>
    <lineage>
        <taxon>Eukaryota</taxon>
        <taxon>Viridiplantae</taxon>
        <taxon>Streptophyta</taxon>
        <taxon>Embryophyta</taxon>
        <taxon>Tracheophyta</taxon>
        <taxon>Spermatophyta</taxon>
        <taxon>Magnoliopsida</taxon>
        <taxon>Amborellales</taxon>
        <taxon>Amborellaceae</taxon>
        <taxon>Amborella</taxon>
    </lineage>
</organism>
<gene>
    <name evidence="2" type="ORF">AMTR_s00009p00246670</name>
</gene>
<feature type="compositionally biased region" description="Gly residues" evidence="1">
    <location>
        <begin position="90"/>
        <end position="104"/>
    </location>
</feature>
<feature type="region of interest" description="Disordered" evidence="1">
    <location>
        <begin position="77"/>
        <end position="104"/>
    </location>
</feature>
<evidence type="ECO:0000313" key="2">
    <source>
        <dbReference type="EMBL" id="ERM95051.1"/>
    </source>
</evidence>
<reference evidence="3" key="1">
    <citation type="journal article" date="2013" name="Science">
        <title>The Amborella genome and the evolution of flowering plants.</title>
        <authorList>
            <consortium name="Amborella Genome Project"/>
        </authorList>
    </citation>
    <scope>NUCLEOTIDE SEQUENCE [LARGE SCALE GENOMIC DNA]</scope>
</reference>
<accession>W1NHU4</accession>
<sequence length="207" mass="21384">MAARGGDPCMVVVGNSSHREVLPVNGNPPDPSSFPKMFGNDGVRRPKPSHGSCGAAGFEEVAITTVNFVTRSDSHIRSSKGHIGSHLKIGSGGSSMGGSGGSTMVGSGGSTLDDRGFTAVNDAASNDFNVRDDDHDDIRVKDHRARDDRVVVCDHDVQVVSGDQVAVGDRVIVVDVHVAGGDRVVVVDVHVAGGDRVAVDEHDGAAL</sequence>
<evidence type="ECO:0000256" key="1">
    <source>
        <dbReference type="SAM" id="MobiDB-lite"/>
    </source>
</evidence>
<proteinExistence type="predicted"/>
<evidence type="ECO:0000313" key="3">
    <source>
        <dbReference type="Proteomes" id="UP000017836"/>
    </source>
</evidence>
<dbReference type="Proteomes" id="UP000017836">
    <property type="component" value="Unassembled WGS sequence"/>
</dbReference>
<dbReference type="Gramene" id="ERM95051">
    <property type="protein sequence ID" value="ERM95051"/>
    <property type="gene ID" value="AMTR_s00009p00246670"/>
</dbReference>
<dbReference type="EMBL" id="KI397501">
    <property type="protein sequence ID" value="ERM95051.1"/>
    <property type="molecule type" value="Genomic_DNA"/>
</dbReference>
<dbReference type="HOGENOM" id="CLU_1327940_0_0_1"/>